<dbReference type="Pfam" id="PF14525">
    <property type="entry name" value="AraC_binding_2"/>
    <property type="match status" value="1"/>
</dbReference>
<dbReference type="EMBL" id="JAAXKZ010000074">
    <property type="protein sequence ID" value="NMH93590.1"/>
    <property type="molecule type" value="Genomic_DNA"/>
</dbReference>
<dbReference type="PROSITE" id="PS01124">
    <property type="entry name" value="HTH_ARAC_FAMILY_2"/>
    <property type="match status" value="1"/>
</dbReference>
<dbReference type="SMART" id="SM00342">
    <property type="entry name" value="HTH_ARAC"/>
    <property type="match status" value="1"/>
</dbReference>
<dbReference type="PRINTS" id="PR00032">
    <property type="entry name" value="HTHARAC"/>
</dbReference>
<protein>
    <submittedName>
        <fullName evidence="5">AraC family transcriptional regulator</fullName>
    </submittedName>
</protein>
<evidence type="ECO:0000313" key="5">
    <source>
        <dbReference type="EMBL" id="NMH93590.1"/>
    </source>
</evidence>
<evidence type="ECO:0000256" key="1">
    <source>
        <dbReference type="ARBA" id="ARBA00023015"/>
    </source>
</evidence>
<keyword evidence="6" id="KW-1185">Reference proteome</keyword>
<dbReference type="Gene3D" id="1.10.10.60">
    <property type="entry name" value="Homeodomain-like"/>
    <property type="match status" value="1"/>
</dbReference>
<dbReference type="PANTHER" id="PTHR46796">
    <property type="entry name" value="HTH-TYPE TRANSCRIPTIONAL ACTIVATOR RHAS-RELATED"/>
    <property type="match status" value="1"/>
</dbReference>
<sequence>MPSVATGAEQRSPVTTADLEQARESLSEVYYPLRLQQLDRTKEFTFEMATVDLGPLTLGRLTYGSDISLDCGDLGTAYHVNLPLSGHVVSRCGVNEIVATPETAAVFGPVGHTVLDRWAAGSTQLCLKIDRGVLEAELVERLDVAAVDAVQFEFPMNMAGPAGQSWLSALQILANELSQPGGLAAHPILAAEVQRLIITGLLLCQQHNYSDALNTPGLTPRERAVRGVVDLIDERPDHPWTVPDLARAAGISVRSLEDGFRRYLDTSPRAYLRERRLCCAHEELVRSSPSGVSVTEVAYRWGFAHLGRFALAYRKRFGVTPSETLKATRLSV</sequence>
<name>A0A848DLE7_9PSEU</name>
<keyword evidence="2" id="KW-0238">DNA-binding</keyword>
<dbReference type="InterPro" id="IPR050204">
    <property type="entry name" value="AraC_XylS_family_regulators"/>
</dbReference>
<dbReference type="Proteomes" id="UP000586918">
    <property type="component" value="Unassembled WGS sequence"/>
</dbReference>
<keyword evidence="3" id="KW-0804">Transcription</keyword>
<comment type="caution">
    <text evidence="5">The sequence shown here is derived from an EMBL/GenBank/DDBJ whole genome shotgun (WGS) entry which is preliminary data.</text>
</comment>
<evidence type="ECO:0000256" key="2">
    <source>
        <dbReference type="ARBA" id="ARBA00023125"/>
    </source>
</evidence>
<accession>A0A848DLE7</accession>
<proteinExistence type="predicted"/>
<dbReference type="InterPro" id="IPR018060">
    <property type="entry name" value="HTH_AraC"/>
</dbReference>
<dbReference type="InterPro" id="IPR035418">
    <property type="entry name" value="AraC-bd_2"/>
</dbReference>
<gene>
    <name evidence="5" type="ORF">HF519_18820</name>
</gene>
<dbReference type="PROSITE" id="PS00041">
    <property type="entry name" value="HTH_ARAC_FAMILY_1"/>
    <property type="match status" value="1"/>
</dbReference>
<feature type="domain" description="HTH araC/xylS-type" evidence="4">
    <location>
        <begin position="226"/>
        <end position="327"/>
    </location>
</feature>
<organism evidence="5 6">
    <name type="scientific">Pseudonocardia bannensis</name>
    <dbReference type="NCBI Taxonomy" id="630973"/>
    <lineage>
        <taxon>Bacteria</taxon>
        <taxon>Bacillati</taxon>
        <taxon>Actinomycetota</taxon>
        <taxon>Actinomycetes</taxon>
        <taxon>Pseudonocardiales</taxon>
        <taxon>Pseudonocardiaceae</taxon>
        <taxon>Pseudonocardia</taxon>
    </lineage>
</organism>
<dbReference type="GO" id="GO:0003700">
    <property type="term" value="F:DNA-binding transcription factor activity"/>
    <property type="evidence" value="ECO:0007669"/>
    <property type="project" value="InterPro"/>
</dbReference>
<reference evidence="5 6" key="1">
    <citation type="submission" date="2020-04" db="EMBL/GenBank/DDBJ databases">
        <authorList>
            <person name="Klaysubun C."/>
            <person name="Duangmal K."/>
            <person name="Lipun K."/>
        </authorList>
    </citation>
    <scope>NUCLEOTIDE SEQUENCE [LARGE SCALE GENOMIC DNA]</scope>
    <source>
        <strain evidence="5 6">DSM 45300</strain>
    </source>
</reference>
<keyword evidence="1" id="KW-0805">Transcription regulation</keyword>
<evidence type="ECO:0000313" key="6">
    <source>
        <dbReference type="Proteomes" id="UP000586918"/>
    </source>
</evidence>
<dbReference type="SUPFAM" id="SSF46689">
    <property type="entry name" value="Homeodomain-like"/>
    <property type="match status" value="2"/>
</dbReference>
<dbReference type="InterPro" id="IPR018062">
    <property type="entry name" value="HTH_AraC-typ_CS"/>
</dbReference>
<dbReference type="Pfam" id="PF12833">
    <property type="entry name" value="HTH_18"/>
    <property type="match status" value="1"/>
</dbReference>
<dbReference type="PANTHER" id="PTHR46796:SF12">
    <property type="entry name" value="HTH-TYPE DNA-BINDING TRANSCRIPTIONAL ACTIVATOR EUTR"/>
    <property type="match status" value="1"/>
</dbReference>
<evidence type="ECO:0000259" key="4">
    <source>
        <dbReference type="PROSITE" id="PS01124"/>
    </source>
</evidence>
<dbReference type="RefSeq" id="WP_169414285.1">
    <property type="nucleotide sequence ID" value="NZ_JAAXKZ010000074.1"/>
</dbReference>
<dbReference type="AlphaFoldDB" id="A0A848DLE7"/>
<dbReference type="InterPro" id="IPR020449">
    <property type="entry name" value="Tscrpt_reg_AraC-type_HTH"/>
</dbReference>
<evidence type="ECO:0000256" key="3">
    <source>
        <dbReference type="ARBA" id="ARBA00023163"/>
    </source>
</evidence>
<dbReference type="GO" id="GO:0043565">
    <property type="term" value="F:sequence-specific DNA binding"/>
    <property type="evidence" value="ECO:0007669"/>
    <property type="project" value="InterPro"/>
</dbReference>
<dbReference type="InterPro" id="IPR009057">
    <property type="entry name" value="Homeodomain-like_sf"/>
</dbReference>